<dbReference type="Proteomes" id="UP001161389">
    <property type="component" value="Unassembled WGS sequence"/>
</dbReference>
<evidence type="ECO:0008006" key="3">
    <source>
        <dbReference type="Google" id="ProtNLM"/>
    </source>
</evidence>
<comment type="caution">
    <text evidence="1">The sequence shown here is derived from an EMBL/GenBank/DDBJ whole genome shotgun (WGS) entry which is preliminary data.</text>
</comment>
<name>A0AA37S9Z5_9GAMM</name>
<reference evidence="1" key="2">
    <citation type="submission" date="2023-01" db="EMBL/GenBank/DDBJ databases">
        <title>Draft genome sequence of Litoribrevibacter albus strain NBRC 110071.</title>
        <authorList>
            <person name="Sun Q."/>
            <person name="Mori K."/>
        </authorList>
    </citation>
    <scope>NUCLEOTIDE SEQUENCE</scope>
    <source>
        <strain evidence="1">NBRC 110071</strain>
    </source>
</reference>
<dbReference type="AlphaFoldDB" id="A0AA37S9Z5"/>
<gene>
    <name evidence="1" type="ORF">GCM10007876_13820</name>
</gene>
<accession>A0AA37S9Z5</accession>
<evidence type="ECO:0000313" key="1">
    <source>
        <dbReference type="EMBL" id="GLQ30903.1"/>
    </source>
</evidence>
<sequence length="54" mass="5791">MFKGTSAVFTGALAALSLLACFSGLICFVGHSDTSNFHFLRLIELANQTLTLIK</sequence>
<protein>
    <recommendedName>
        <fullName evidence="3">Lipoprotein</fullName>
    </recommendedName>
</protein>
<organism evidence="1 2">
    <name type="scientific">Litoribrevibacter albus</name>
    <dbReference type="NCBI Taxonomy" id="1473156"/>
    <lineage>
        <taxon>Bacteria</taxon>
        <taxon>Pseudomonadati</taxon>
        <taxon>Pseudomonadota</taxon>
        <taxon>Gammaproteobacteria</taxon>
        <taxon>Oceanospirillales</taxon>
        <taxon>Oceanospirillaceae</taxon>
        <taxon>Litoribrevibacter</taxon>
    </lineage>
</organism>
<dbReference type="PROSITE" id="PS51257">
    <property type="entry name" value="PROKAR_LIPOPROTEIN"/>
    <property type="match status" value="1"/>
</dbReference>
<dbReference type="EMBL" id="BSNM01000009">
    <property type="protein sequence ID" value="GLQ30903.1"/>
    <property type="molecule type" value="Genomic_DNA"/>
</dbReference>
<keyword evidence="2" id="KW-1185">Reference proteome</keyword>
<proteinExistence type="predicted"/>
<evidence type="ECO:0000313" key="2">
    <source>
        <dbReference type="Proteomes" id="UP001161389"/>
    </source>
</evidence>
<reference evidence="1" key="1">
    <citation type="journal article" date="2014" name="Int. J. Syst. Evol. Microbiol.">
        <title>Complete genome sequence of Corynebacterium casei LMG S-19264T (=DSM 44701T), isolated from a smear-ripened cheese.</title>
        <authorList>
            <consortium name="US DOE Joint Genome Institute (JGI-PGF)"/>
            <person name="Walter F."/>
            <person name="Albersmeier A."/>
            <person name="Kalinowski J."/>
            <person name="Ruckert C."/>
        </authorList>
    </citation>
    <scope>NUCLEOTIDE SEQUENCE</scope>
    <source>
        <strain evidence="1">NBRC 110071</strain>
    </source>
</reference>